<evidence type="ECO:0000256" key="1">
    <source>
        <dbReference type="RuleBase" id="RU361240"/>
    </source>
</evidence>
<dbReference type="Proteomes" id="UP000262825">
    <property type="component" value="Unassembled WGS sequence"/>
</dbReference>
<dbReference type="PANTHER" id="PTHR10404:SF46">
    <property type="entry name" value="VACUOLAR PROTEIN SORTING-ASSOCIATED PROTEIN 70"/>
    <property type="match status" value="1"/>
</dbReference>
<dbReference type="InterPro" id="IPR039373">
    <property type="entry name" value="Peptidase_M28B"/>
</dbReference>
<reference evidence="6" key="1">
    <citation type="submission" date="2018-06" db="EMBL/GenBank/DDBJ databases">
        <authorList>
            <person name="Guldener U."/>
        </authorList>
    </citation>
    <scope>NUCLEOTIDE SEQUENCE [LARGE SCALE GENOMIC DNA]</scope>
    <source>
        <strain evidence="6">UTAD17</strain>
    </source>
</reference>
<dbReference type="InterPro" id="IPR046450">
    <property type="entry name" value="PA_dom_sf"/>
</dbReference>
<dbReference type="PANTHER" id="PTHR10404">
    <property type="entry name" value="N-ACETYLATED-ALPHA-LINKED ACIDIC DIPEPTIDASE"/>
    <property type="match status" value="1"/>
</dbReference>
<evidence type="ECO:0000313" key="5">
    <source>
        <dbReference type="EMBL" id="SSD61850.1"/>
    </source>
</evidence>
<dbReference type="VEuPathDB" id="FungiDB:SCODWIG_03611"/>
<keyword evidence="3" id="KW-0472">Membrane</keyword>
<feature type="region of interest" description="Disordered" evidence="2">
    <location>
        <begin position="1"/>
        <end position="20"/>
    </location>
</feature>
<keyword evidence="1" id="KW-0862">Zinc</keyword>
<keyword evidence="1" id="KW-0378">Hydrolase</keyword>
<proteinExistence type="inferred from homology"/>
<sequence>MNSLNNNNTVSDPLVEDHPNDINQTTLLLLPNNKNKKTNTVMLNNNNSYSSLRSTASDNTNTPMFWPYQDDELLMSSNNNNTNRRHNHRQNSIVSFLARSRSNTIISIKRNYHKVVRYKHFKKFMGMFIASVVIYIGFTLAFLPRTSLSRDFRRIHFSTKFTKPEIYRVYLDSLQQNHLELKRLSGILYDEKQKKKFNHKFNHLFNDNELTQFTFNYLEDVLHLNPKILKSESLPDTPTTDTISNNNIVVKSELSLWEDGRLVHQTGLQEPCLDETSCNPKALPGYIAFSGNGTIKAQFVYVNHATFQDFQDLVVSNHIAVHGKIHIIKIINEKSMSISSQIRNSINNGAVGCVFFKDDEDDGEVTKSNGYKSYPNGPARNSQAIQRGSIYDGLMMMNKNNNIDIPVISLSYYDVLPILNKLSGVGIPLGSKDVANNNLFYSGPSNKTQLLKIRSFQSDNSIDSVQNIVVNIPGIWKDEEIVVTSQRDSFTVNGFNSGFLIFLEVARGLSKLKENGWKPLRTIKLVSLDGESVGKMGSSSFIQEIGNLKSFIHINLPPDMVSGSQFHCQSNEMLRSLLEEASKSTPYGSVEGNTLFDNWKSWSRINNQKDVEIDELDTDSSSLGFQTLLGVPSVNCKFENNKETDAIYLKNSNYNSKEMMEKFFDPDYKTHSSLSKFVGFLILMGGEREVIYYDYFQFFQKLKTNFLNKFSLTTTNVTRYAHVQNSIIDVMEKLISNSIQLDDYNKLLQEQTIIDYPWYQFYIKMNILFKIKRLNNQLISLRNVFLIMKMKDGFRKNSYQNTYDFISQPNNFKGAKIKMLGKLECLLQLDNQADIEDYLYSMLLKKLLEFNQMIFDDILAYT</sequence>
<dbReference type="GO" id="GO:0004180">
    <property type="term" value="F:carboxypeptidase activity"/>
    <property type="evidence" value="ECO:0007669"/>
    <property type="project" value="TreeGrafter"/>
</dbReference>
<name>A0A376BCJ5_9ASCO</name>
<dbReference type="AlphaFoldDB" id="A0A376BCJ5"/>
<gene>
    <name evidence="5" type="ORF">SCODWIG_03611</name>
</gene>
<keyword evidence="6" id="KW-1185">Reference proteome</keyword>
<dbReference type="SUPFAM" id="SSF52025">
    <property type="entry name" value="PA domain"/>
    <property type="match status" value="1"/>
</dbReference>
<comment type="similarity">
    <text evidence="1">Belongs to the peptidase M28 family.</text>
</comment>
<keyword evidence="1" id="KW-0645">Protease</keyword>
<feature type="transmembrane region" description="Helical" evidence="3">
    <location>
        <begin position="124"/>
        <end position="143"/>
    </location>
</feature>
<dbReference type="EMBL" id="UFAJ01000934">
    <property type="protein sequence ID" value="SSD61850.1"/>
    <property type="molecule type" value="Genomic_DNA"/>
</dbReference>
<organism evidence="5 6">
    <name type="scientific">Saccharomycodes ludwigii</name>
    <dbReference type="NCBI Taxonomy" id="36035"/>
    <lineage>
        <taxon>Eukaryota</taxon>
        <taxon>Fungi</taxon>
        <taxon>Dikarya</taxon>
        <taxon>Ascomycota</taxon>
        <taxon>Saccharomycotina</taxon>
        <taxon>Saccharomycetes</taxon>
        <taxon>Saccharomycodales</taxon>
        <taxon>Saccharomycodaceae</taxon>
        <taxon>Saccharomycodes</taxon>
    </lineage>
</organism>
<feature type="domain" description="Peptidase M28" evidence="4">
    <location>
        <begin position="467"/>
        <end position="586"/>
    </location>
</feature>
<dbReference type="Gene3D" id="3.40.630.10">
    <property type="entry name" value="Zn peptidases"/>
    <property type="match status" value="1"/>
</dbReference>
<dbReference type="EC" id="3.4.-.-" evidence="1"/>
<feature type="compositionally biased region" description="Polar residues" evidence="2">
    <location>
        <begin position="1"/>
        <end position="11"/>
    </location>
</feature>
<evidence type="ECO:0000313" key="6">
    <source>
        <dbReference type="Proteomes" id="UP000262825"/>
    </source>
</evidence>
<dbReference type="Gene3D" id="3.50.30.30">
    <property type="match status" value="1"/>
</dbReference>
<dbReference type="GO" id="GO:0006508">
    <property type="term" value="P:proteolysis"/>
    <property type="evidence" value="ECO:0007669"/>
    <property type="project" value="UniProtKB-KW"/>
</dbReference>
<protein>
    <recommendedName>
        <fullName evidence="1">Peptide hydrolase</fullName>
        <ecNumber evidence="1">3.4.-.-</ecNumber>
    </recommendedName>
</protein>
<dbReference type="SUPFAM" id="SSF53187">
    <property type="entry name" value="Zn-dependent exopeptidases"/>
    <property type="match status" value="1"/>
</dbReference>
<accession>A0A376BCJ5</accession>
<evidence type="ECO:0000256" key="3">
    <source>
        <dbReference type="SAM" id="Phobius"/>
    </source>
</evidence>
<dbReference type="Pfam" id="PF04389">
    <property type="entry name" value="Peptidase_M28"/>
    <property type="match status" value="1"/>
</dbReference>
<evidence type="ECO:0000259" key="4">
    <source>
        <dbReference type="Pfam" id="PF04389"/>
    </source>
</evidence>
<evidence type="ECO:0000256" key="2">
    <source>
        <dbReference type="SAM" id="MobiDB-lite"/>
    </source>
</evidence>
<dbReference type="GO" id="GO:0046872">
    <property type="term" value="F:metal ion binding"/>
    <property type="evidence" value="ECO:0007669"/>
    <property type="project" value="UniProtKB-KW"/>
</dbReference>
<keyword evidence="3" id="KW-1133">Transmembrane helix</keyword>
<keyword evidence="1" id="KW-0479">Metal-binding</keyword>
<keyword evidence="3" id="KW-0812">Transmembrane</keyword>
<dbReference type="InterPro" id="IPR007484">
    <property type="entry name" value="Peptidase_M28"/>
</dbReference>